<gene>
    <name evidence="1" type="ORF">JL111_20310</name>
</gene>
<sequence>MGDHARYIFQASRDAHRSITRLYDFIHPTAISLWNLRWQIQGYLQSVPTADARMLEARFASGSRIGAGSLKRATVEVTWDEQLGTFASFILTNAIAVFEDYLSTLVALSDFGDSKKRAIEKQLQFPTGASNGGVTQALTTLGVSNLFIGNVTWDKRITERIDEGGIDRLLICYRYFKEIRNSVAHNGGRVGQRQLDAQAEFSHAINSGKIGRANAPQFHSAQSVGDEVKLSYRGVIGFSEVLLHIVATYDCVFAKTPLAENEMKAILQPDKQIWPTSEAGKIRRFNKVFDPSKFPKITPAPTVVAYLKSEGLIPQSVHL</sequence>
<dbReference type="EMBL" id="JAESHT010000052">
    <property type="protein sequence ID" value="MBL3675803.1"/>
    <property type="molecule type" value="Genomic_DNA"/>
</dbReference>
<reference evidence="1 2" key="1">
    <citation type="submission" date="2021-01" db="EMBL/GenBank/DDBJ databases">
        <title>011410 draft genome.</title>
        <authorList>
            <person name="Lang L."/>
        </authorList>
    </citation>
    <scope>NUCLEOTIDE SEQUENCE [LARGE SCALE GENOMIC DNA]</scope>
    <source>
        <strain evidence="1 2">KCTC 42845</strain>
    </source>
</reference>
<keyword evidence="2" id="KW-1185">Reference proteome</keyword>
<evidence type="ECO:0000313" key="2">
    <source>
        <dbReference type="Proteomes" id="UP000644749"/>
    </source>
</evidence>
<proteinExistence type="predicted"/>
<organism evidence="1 2">
    <name type="scientific">Paracoccus aerius</name>
    <dbReference type="NCBI Taxonomy" id="1915382"/>
    <lineage>
        <taxon>Bacteria</taxon>
        <taxon>Pseudomonadati</taxon>
        <taxon>Pseudomonadota</taxon>
        <taxon>Alphaproteobacteria</taxon>
        <taxon>Rhodobacterales</taxon>
        <taxon>Paracoccaceae</taxon>
        <taxon>Paracoccus</taxon>
    </lineage>
</organism>
<name>A0ABS1SAQ5_9RHOB</name>
<comment type="caution">
    <text evidence="1">The sequence shown here is derived from an EMBL/GenBank/DDBJ whole genome shotgun (WGS) entry which is preliminary data.</text>
</comment>
<evidence type="ECO:0008006" key="3">
    <source>
        <dbReference type="Google" id="ProtNLM"/>
    </source>
</evidence>
<dbReference type="RefSeq" id="WP_191309633.1">
    <property type="nucleotide sequence ID" value="NZ_BNCL01000006.1"/>
</dbReference>
<dbReference type="Proteomes" id="UP000644749">
    <property type="component" value="Unassembled WGS sequence"/>
</dbReference>
<protein>
    <recommendedName>
        <fullName evidence="3">RiboL-PSP-HEPN domain-containing protein</fullName>
    </recommendedName>
</protein>
<accession>A0ABS1SAQ5</accession>
<evidence type="ECO:0000313" key="1">
    <source>
        <dbReference type="EMBL" id="MBL3675803.1"/>
    </source>
</evidence>